<organism evidence="11 12">
    <name type="scientific">[Clostridium] polysaccharolyticum</name>
    <dbReference type="NCBI Taxonomy" id="29364"/>
    <lineage>
        <taxon>Bacteria</taxon>
        <taxon>Bacillati</taxon>
        <taxon>Bacillota</taxon>
        <taxon>Clostridia</taxon>
        <taxon>Lachnospirales</taxon>
        <taxon>Lachnospiraceae</taxon>
    </lineage>
</organism>
<comment type="catalytic activity">
    <reaction evidence="1 9">
        <text>1-(2-carboxyphenylamino)-1-deoxy-D-ribulose 5-phosphate + H(+) = (1S,2R)-1-C-(indol-3-yl)glycerol 3-phosphate + CO2 + H2O</text>
        <dbReference type="Rhea" id="RHEA:23476"/>
        <dbReference type="ChEBI" id="CHEBI:15377"/>
        <dbReference type="ChEBI" id="CHEBI:15378"/>
        <dbReference type="ChEBI" id="CHEBI:16526"/>
        <dbReference type="ChEBI" id="CHEBI:58613"/>
        <dbReference type="ChEBI" id="CHEBI:58866"/>
        <dbReference type="EC" id="4.1.1.48"/>
    </reaction>
</comment>
<keyword evidence="5 9" id="KW-0210">Decarboxylase</keyword>
<protein>
    <recommendedName>
        <fullName evidence="9">Indole-3-glycerol phosphate synthase</fullName>
        <shortName evidence="9">IGPS</shortName>
        <ecNumber evidence="9">4.1.1.48</ecNumber>
    </recommendedName>
</protein>
<proteinExistence type="inferred from homology"/>
<feature type="domain" description="Indole-3-glycerol phosphate synthase" evidence="10">
    <location>
        <begin position="3"/>
        <end position="255"/>
    </location>
</feature>
<dbReference type="EC" id="4.1.1.48" evidence="9"/>
<dbReference type="Gene3D" id="3.20.20.70">
    <property type="entry name" value="Aldolase class I"/>
    <property type="match status" value="1"/>
</dbReference>
<dbReference type="Pfam" id="PF00218">
    <property type="entry name" value="IGPS"/>
    <property type="match status" value="1"/>
</dbReference>
<sequence length="265" mass="30346">MILDEIVKDKRKRLVEHKKNISEQEMKELALQSQRKSVSFYEALKKEGLSIIGEFKKASPSMGVISSKIPLEDRIDQYNQSVDAISCLTEEDHFHGSAEYLKQIRKISPLPIIRKDFIIEEYQVYEAKVIGADAILLIAAILNEDEMKRLYELAYDLGLDVLLEVHNEEEMQRAIELGAKIIGVNNRDLRDFTISLDTTRRLIQYLEERTGKERPVFVSESGVTTTKDIEVLKACKVDALLIGRAFMEAEQPRVVAKEWKAVYNG</sequence>
<dbReference type="NCBIfam" id="NF001377">
    <property type="entry name" value="PRK00278.2-4"/>
    <property type="match status" value="1"/>
</dbReference>
<evidence type="ECO:0000313" key="11">
    <source>
        <dbReference type="EMBL" id="SET15045.1"/>
    </source>
</evidence>
<dbReference type="RefSeq" id="WP_092477657.1">
    <property type="nucleotide sequence ID" value="NZ_FOHN01000009.1"/>
</dbReference>
<evidence type="ECO:0000256" key="1">
    <source>
        <dbReference type="ARBA" id="ARBA00001633"/>
    </source>
</evidence>
<accession>A0A1I0C6C2</accession>
<dbReference type="UniPathway" id="UPA00035">
    <property type="reaction ID" value="UER00043"/>
</dbReference>
<dbReference type="PANTHER" id="PTHR22854">
    <property type="entry name" value="TRYPTOPHAN BIOSYNTHESIS PROTEIN"/>
    <property type="match status" value="1"/>
</dbReference>
<evidence type="ECO:0000256" key="7">
    <source>
        <dbReference type="ARBA" id="ARBA00023141"/>
    </source>
</evidence>
<comment type="similarity">
    <text evidence="3 9">Belongs to the TrpC family.</text>
</comment>
<evidence type="ECO:0000256" key="2">
    <source>
        <dbReference type="ARBA" id="ARBA00004696"/>
    </source>
</evidence>
<name>A0A1I0C6C2_9FIRM</name>
<dbReference type="GO" id="GO:0004425">
    <property type="term" value="F:indole-3-glycerol-phosphate synthase activity"/>
    <property type="evidence" value="ECO:0007669"/>
    <property type="project" value="UniProtKB-UniRule"/>
</dbReference>
<dbReference type="SUPFAM" id="SSF51366">
    <property type="entry name" value="Ribulose-phoshate binding barrel"/>
    <property type="match status" value="1"/>
</dbReference>
<dbReference type="Proteomes" id="UP000199800">
    <property type="component" value="Unassembled WGS sequence"/>
</dbReference>
<keyword evidence="6 9" id="KW-0822">Tryptophan biosynthesis</keyword>
<comment type="pathway">
    <text evidence="2 9">Amino-acid biosynthesis; L-tryptophan biosynthesis; L-tryptophan from chorismate: step 4/5.</text>
</comment>
<dbReference type="InterPro" id="IPR045186">
    <property type="entry name" value="Indole-3-glycerol_P_synth"/>
</dbReference>
<keyword evidence="12" id="KW-1185">Reference proteome</keyword>
<dbReference type="GO" id="GO:0000162">
    <property type="term" value="P:L-tryptophan biosynthetic process"/>
    <property type="evidence" value="ECO:0007669"/>
    <property type="project" value="UniProtKB-UniRule"/>
</dbReference>
<dbReference type="InterPro" id="IPR013785">
    <property type="entry name" value="Aldolase_TIM"/>
</dbReference>
<dbReference type="InterPro" id="IPR001468">
    <property type="entry name" value="Indole-3-GlycerolPSynthase_CS"/>
</dbReference>
<evidence type="ECO:0000259" key="10">
    <source>
        <dbReference type="Pfam" id="PF00218"/>
    </source>
</evidence>
<keyword evidence="8 9" id="KW-0456">Lyase</keyword>
<evidence type="ECO:0000256" key="9">
    <source>
        <dbReference type="HAMAP-Rule" id="MF_00134"/>
    </source>
</evidence>
<evidence type="ECO:0000256" key="6">
    <source>
        <dbReference type="ARBA" id="ARBA00022822"/>
    </source>
</evidence>
<evidence type="ECO:0000256" key="5">
    <source>
        <dbReference type="ARBA" id="ARBA00022793"/>
    </source>
</evidence>
<dbReference type="GO" id="GO:0004640">
    <property type="term" value="F:phosphoribosylanthranilate isomerase activity"/>
    <property type="evidence" value="ECO:0007669"/>
    <property type="project" value="TreeGrafter"/>
</dbReference>
<evidence type="ECO:0000313" key="12">
    <source>
        <dbReference type="Proteomes" id="UP000199800"/>
    </source>
</evidence>
<dbReference type="InterPro" id="IPR011060">
    <property type="entry name" value="RibuloseP-bd_barrel"/>
</dbReference>
<dbReference type="CDD" id="cd00331">
    <property type="entry name" value="IGPS"/>
    <property type="match status" value="1"/>
</dbReference>
<evidence type="ECO:0000256" key="4">
    <source>
        <dbReference type="ARBA" id="ARBA00022605"/>
    </source>
</evidence>
<dbReference type="AlphaFoldDB" id="A0A1I0C6C2"/>
<gene>
    <name evidence="9" type="primary">trpC</name>
    <name evidence="11" type="ORF">SAMN04487772_10948</name>
</gene>
<dbReference type="InterPro" id="IPR013798">
    <property type="entry name" value="Indole-3-glycerol_P_synth_dom"/>
</dbReference>
<dbReference type="OrthoDB" id="9804217at2"/>
<dbReference type="PROSITE" id="PS00614">
    <property type="entry name" value="IGPS"/>
    <property type="match status" value="1"/>
</dbReference>
<keyword evidence="7 9" id="KW-0057">Aromatic amino acid biosynthesis</keyword>
<keyword evidence="4 9" id="KW-0028">Amino-acid biosynthesis</keyword>
<evidence type="ECO:0000256" key="8">
    <source>
        <dbReference type="ARBA" id="ARBA00023239"/>
    </source>
</evidence>
<dbReference type="FunFam" id="3.20.20.70:FF:000024">
    <property type="entry name" value="Indole-3-glycerol phosphate synthase"/>
    <property type="match status" value="1"/>
</dbReference>
<dbReference type="HAMAP" id="MF_00134_B">
    <property type="entry name" value="IGPS_B"/>
    <property type="match status" value="1"/>
</dbReference>
<reference evidence="11 12" key="1">
    <citation type="submission" date="2016-10" db="EMBL/GenBank/DDBJ databases">
        <authorList>
            <person name="de Groot N.N."/>
        </authorList>
    </citation>
    <scope>NUCLEOTIDE SEQUENCE [LARGE SCALE GENOMIC DNA]</scope>
    <source>
        <strain evidence="11 12">DSM 1801</strain>
    </source>
</reference>
<dbReference type="STRING" id="29364.SAMN04487772_10948"/>
<dbReference type="PANTHER" id="PTHR22854:SF2">
    <property type="entry name" value="INDOLE-3-GLYCEROL-PHOSPHATE SYNTHASE"/>
    <property type="match status" value="1"/>
</dbReference>
<evidence type="ECO:0000256" key="3">
    <source>
        <dbReference type="ARBA" id="ARBA00008737"/>
    </source>
</evidence>
<dbReference type="EMBL" id="FOHN01000009">
    <property type="protein sequence ID" value="SET15045.1"/>
    <property type="molecule type" value="Genomic_DNA"/>
</dbReference>